<comment type="caution">
    <text evidence="2">The sequence shown here is derived from an EMBL/GenBank/DDBJ whole genome shotgun (WGS) entry which is preliminary data.</text>
</comment>
<dbReference type="EMBL" id="AWUE01012468">
    <property type="protein sequence ID" value="OMP09086.1"/>
    <property type="molecule type" value="Genomic_DNA"/>
</dbReference>
<reference evidence="3" key="1">
    <citation type="submission" date="2013-09" db="EMBL/GenBank/DDBJ databases">
        <title>Corchorus olitorius genome sequencing.</title>
        <authorList>
            <person name="Alam M."/>
            <person name="Haque M.S."/>
            <person name="Islam M.S."/>
            <person name="Emdad E.M."/>
            <person name="Islam M.M."/>
            <person name="Ahmed B."/>
            <person name="Halim A."/>
            <person name="Hossen Q.M.M."/>
            <person name="Hossain M.Z."/>
            <person name="Ahmed R."/>
            <person name="Khan M.M."/>
            <person name="Islam R."/>
            <person name="Rashid M.M."/>
            <person name="Khan S.A."/>
            <person name="Rahman M.S."/>
            <person name="Alam M."/>
            <person name="Yahiya A.S."/>
            <person name="Khan M.S."/>
            <person name="Azam M.S."/>
            <person name="Haque T."/>
            <person name="Lashkar M.Z.H."/>
            <person name="Akhand A.I."/>
            <person name="Morshed G."/>
            <person name="Roy S."/>
            <person name="Uddin K.S."/>
            <person name="Rabeya T."/>
            <person name="Hossain A.S."/>
            <person name="Chowdhury A."/>
            <person name="Snigdha A.R."/>
            <person name="Mortoza M.S."/>
            <person name="Matin S.A."/>
            <person name="Hoque S.M.E."/>
            <person name="Islam M.K."/>
            <person name="Roy D.K."/>
            <person name="Haider R."/>
            <person name="Moosa M.M."/>
            <person name="Elias S.M."/>
            <person name="Hasan A.M."/>
            <person name="Jahan S."/>
            <person name="Shafiuddin M."/>
            <person name="Mahmood N."/>
            <person name="Shommy N.S."/>
        </authorList>
    </citation>
    <scope>NUCLEOTIDE SEQUENCE [LARGE SCALE GENOMIC DNA]</scope>
    <source>
        <strain evidence="3">cv. O-4</strain>
    </source>
</reference>
<protein>
    <submittedName>
        <fullName evidence="2">Uncharacterized protein</fullName>
    </submittedName>
</protein>
<dbReference type="Proteomes" id="UP000187203">
    <property type="component" value="Unassembled WGS sequence"/>
</dbReference>
<accession>A0A1R3KPS2</accession>
<dbReference type="AlphaFoldDB" id="A0A1R3KPS2"/>
<keyword evidence="3" id="KW-1185">Reference proteome</keyword>
<gene>
    <name evidence="2" type="ORF">COLO4_05820</name>
</gene>
<proteinExistence type="predicted"/>
<feature type="region of interest" description="Disordered" evidence="1">
    <location>
        <begin position="103"/>
        <end position="133"/>
    </location>
</feature>
<evidence type="ECO:0000256" key="1">
    <source>
        <dbReference type="SAM" id="MobiDB-lite"/>
    </source>
</evidence>
<organism evidence="2 3">
    <name type="scientific">Corchorus olitorius</name>
    <dbReference type="NCBI Taxonomy" id="93759"/>
    <lineage>
        <taxon>Eukaryota</taxon>
        <taxon>Viridiplantae</taxon>
        <taxon>Streptophyta</taxon>
        <taxon>Embryophyta</taxon>
        <taxon>Tracheophyta</taxon>
        <taxon>Spermatophyta</taxon>
        <taxon>Magnoliopsida</taxon>
        <taxon>eudicotyledons</taxon>
        <taxon>Gunneridae</taxon>
        <taxon>Pentapetalae</taxon>
        <taxon>rosids</taxon>
        <taxon>malvids</taxon>
        <taxon>Malvales</taxon>
        <taxon>Malvaceae</taxon>
        <taxon>Grewioideae</taxon>
        <taxon>Apeibeae</taxon>
        <taxon>Corchorus</taxon>
    </lineage>
</organism>
<name>A0A1R3KPS2_9ROSI</name>
<evidence type="ECO:0000313" key="3">
    <source>
        <dbReference type="Proteomes" id="UP000187203"/>
    </source>
</evidence>
<evidence type="ECO:0000313" key="2">
    <source>
        <dbReference type="EMBL" id="OMP09086.1"/>
    </source>
</evidence>
<feature type="compositionally biased region" description="Polar residues" evidence="1">
    <location>
        <begin position="105"/>
        <end position="133"/>
    </location>
</feature>
<sequence length="133" mass="14740">MAKGRYRSLQARRNPVYCDLCGRNTNLTTRSMDMYIQESHRDLKRKSRNRRPISLQGAEVVTDLDLAFRNQCGEVLDANGKQVQCSSALMTESLALKEAVDKPVTSDQGYQGGSLPNSSQGDSSFVTWGKSSC</sequence>